<organism evidence="1 2">
    <name type="scientific">Halalkalicoccus paucihalophilus</name>
    <dbReference type="NCBI Taxonomy" id="1008153"/>
    <lineage>
        <taxon>Archaea</taxon>
        <taxon>Methanobacteriati</taxon>
        <taxon>Methanobacteriota</taxon>
        <taxon>Stenosarchaea group</taxon>
        <taxon>Halobacteria</taxon>
        <taxon>Halobacteriales</taxon>
        <taxon>Halococcaceae</taxon>
        <taxon>Halalkalicoccus</taxon>
    </lineage>
</organism>
<comment type="caution">
    <text evidence="1">The sequence shown here is derived from an EMBL/GenBank/DDBJ whole genome shotgun (WGS) entry which is preliminary data.</text>
</comment>
<evidence type="ECO:0000313" key="2">
    <source>
        <dbReference type="Proteomes" id="UP000075321"/>
    </source>
</evidence>
<sequence>MQWKLNAQRGRRDWYIEWLYEVPAVFVQRISQAAFLVDDTKLQLETLTSIPGIRPASATVVLAFHDSMNYAIGDRYMIAALLGDDRALRRSVYLRLLAELRDRNSGEIDLQTVKTACYQQY</sequence>
<keyword evidence="2" id="KW-1185">Reference proteome</keyword>
<accession>A0A151A959</accession>
<dbReference type="EMBL" id="LTAZ01000017">
    <property type="protein sequence ID" value="KYH24090.1"/>
    <property type="molecule type" value="Genomic_DNA"/>
</dbReference>
<dbReference type="PATRIC" id="fig|1008153.3.peg.4472"/>
<reference evidence="1 2" key="1">
    <citation type="submission" date="2016-02" db="EMBL/GenBank/DDBJ databases">
        <title>Genome sequence of Halalkalicoccus paucihalophilus DSM 24557.</title>
        <authorList>
            <person name="Poehlein A."/>
            <person name="Daniel R."/>
        </authorList>
    </citation>
    <scope>NUCLEOTIDE SEQUENCE [LARGE SCALE GENOMIC DNA]</scope>
    <source>
        <strain evidence="1 2">DSM 24557</strain>
    </source>
</reference>
<dbReference type="AlphaFoldDB" id="A0A151A959"/>
<name>A0A151A959_9EURY</name>
<protein>
    <submittedName>
        <fullName evidence="1">Uncharacterized protein</fullName>
    </submittedName>
</protein>
<evidence type="ECO:0000313" key="1">
    <source>
        <dbReference type="EMBL" id="KYH24090.1"/>
    </source>
</evidence>
<dbReference type="RefSeq" id="WP_245634274.1">
    <property type="nucleotide sequence ID" value="NZ_LTAZ01000017.1"/>
</dbReference>
<dbReference type="Proteomes" id="UP000075321">
    <property type="component" value="Unassembled WGS sequence"/>
</dbReference>
<proteinExistence type="predicted"/>
<gene>
    <name evidence="1" type="ORF">HAPAU_41690</name>
</gene>